<name>A0A5C5ZFS2_9BACT</name>
<evidence type="ECO:0000313" key="1">
    <source>
        <dbReference type="EMBL" id="TWT85701.1"/>
    </source>
</evidence>
<keyword evidence="2" id="KW-1185">Reference proteome</keyword>
<evidence type="ECO:0000313" key="2">
    <source>
        <dbReference type="Proteomes" id="UP000318478"/>
    </source>
</evidence>
<accession>A0A5C5ZFS2</accession>
<dbReference type="EMBL" id="SJPO01000001">
    <property type="protein sequence ID" value="TWT85701.1"/>
    <property type="molecule type" value="Genomic_DNA"/>
</dbReference>
<reference evidence="1 2" key="1">
    <citation type="submission" date="2019-02" db="EMBL/GenBank/DDBJ databases">
        <title>Deep-cultivation of Planctomycetes and their phenomic and genomic characterization uncovers novel biology.</title>
        <authorList>
            <person name="Wiegand S."/>
            <person name="Jogler M."/>
            <person name="Boedeker C."/>
            <person name="Pinto D."/>
            <person name="Vollmers J."/>
            <person name="Rivas-Marin E."/>
            <person name="Kohn T."/>
            <person name="Peeters S.H."/>
            <person name="Heuer A."/>
            <person name="Rast P."/>
            <person name="Oberbeckmann S."/>
            <person name="Bunk B."/>
            <person name="Jeske O."/>
            <person name="Meyerdierks A."/>
            <person name="Storesund J.E."/>
            <person name="Kallscheuer N."/>
            <person name="Luecker S."/>
            <person name="Lage O.M."/>
            <person name="Pohl T."/>
            <person name="Merkel B.J."/>
            <person name="Hornburger P."/>
            <person name="Mueller R.-W."/>
            <person name="Bruemmer F."/>
            <person name="Labrenz M."/>
            <person name="Spormann A.M."/>
            <person name="Op Den Camp H."/>
            <person name="Overmann J."/>
            <person name="Amann R."/>
            <person name="Jetten M.S.M."/>
            <person name="Mascher T."/>
            <person name="Medema M.H."/>
            <person name="Devos D.P."/>
            <person name="Kaster A.-K."/>
            <person name="Ovreas L."/>
            <person name="Rohde M."/>
            <person name="Galperin M.Y."/>
            <person name="Jogler C."/>
        </authorList>
    </citation>
    <scope>NUCLEOTIDE SEQUENCE [LARGE SCALE GENOMIC DNA]</scope>
    <source>
        <strain evidence="1 2">Pla123a</strain>
    </source>
</reference>
<comment type="caution">
    <text evidence="1">The sequence shown here is derived from an EMBL/GenBank/DDBJ whole genome shotgun (WGS) entry which is preliminary data.</text>
</comment>
<sequence length="116" mass="13539">MATKATSNTADNDSAWERVKAAFANDWEQTKADFGSDNARDMDQDVDDTIKQAIGSDDAFENREQAFRFGYTSQQKYRSDHPKWNDDLDTKLRRDYDGDYDADRPYIRHAYGYHHD</sequence>
<organism evidence="1 2">
    <name type="scientific">Posidoniimonas polymericola</name>
    <dbReference type="NCBI Taxonomy" id="2528002"/>
    <lineage>
        <taxon>Bacteria</taxon>
        <taxon>Pseudomonadati</taxon>
        <taxon>Planctomycetota</taxon>
        <taxon>Planctomycetia</taxon>
        <taxon>Pirellulales</taxon>
        <taxon>Lacipirellulaceae</taxon>
        <taxon>Posidoniimonas</taxon>
    </lineage>
</organism>
<proteinExistence type="predicted"/>
<dbReference type="OrthoDB" id="276606at2"/>
<dbReference type="AlphaFoldDB" id="A0A5C5ZFS2"/>
<dbReference type="RefSeq" id="WP_146583945.1">
    <property type="nucleotide sequence ID" value="NZ_SJPO01000001.1"/>
</dbReference>
<gene>
    <name evidence="1" type="ORF">Pla123a_05080</name>
</gene>
<protein>
    <submittedName>
        <fullName evidence="1">Uncharacterized protein</fullName>
    </submittedName>
</protein>
<dbReference type="Proteomes" id="UP000318478">
    <property type="component" value="Unassembled WGS sequence"/>
</dbReference>